<keyword evidence="1" id="KW-0732">Signal</keyword>
<evidence type="ECO:0000313" key="3">
    <source>
        <dbReference type="Proteomes" id="UP000015441"/>
    </source>
</evidence>
<evidence type="ECO:0000256" key="1">
    <source>
        <dbReference type="SAM" id="SignalP"/>
    </source>
</evidence>
<dbReference type="Proteomes" id="UP000015441">
    <property type="component" value="Unassembled WGS sequence"/>
</dbReference>
<dbReference type="OrthoDB" id="3610338at2759"/>
<gene>
    <name evidence="2" type="ORF">BGHDH14_bgh03466</name>
</gene>
<feature type="signal peptide" evidence="1">
    <location>
        <begin position="1"/>
        <end position="24"/>
    </location>
</feature>
<name>N1JE05_BLUG1</name>
<feature type="chain" id="PRO_5004107440" evidence="1">
    <location>
        <begin position="25"/>
        <end position="112"/>
    </location>
</feature>
<sequence>MKFSNTASIAALAGLSLLMPAVYGEFIYECWDGARFDIDTIKHYALLGTPEQATVLDPPYEDGKIYGVYHFTKSINNKKSKYLVQTVEKEPFILFFDVTSFARECQIIDINA</sequence>
<accession>N1JE05</accession>
<reference evidence="2 3" key="1">
    <citation type="journal article" date="2010" name="Science">
        <title>Genome expansion and gene loss in powdery mildew fungi reveal tradeoffs in extreme parasitism.</title>
        <authorList>
            <person name="Spanu P.D."/>
            <person name="Abbott J.C."/>
            <person name="Amselem J."/>
            <person name="Burgis T.A."/>
            <person name="Soanes D.M."/>
            <person name="Stueber K."/>
            <person name="Ver Loren van Themaat E."/>
            <person name="Brown J.K.M."/>
            <person name="Butcher S.A."/>
            <person name="Gurr S.J."/>
            <person name="Lebrun M.-H."/>
            <person name="Ridout C.J."/>
            <person name="Schulze-Lefert P."/>
            <person name="Talbot N.J."/>
            <person name="Ahmadinejad N."/>
            <person name="Ametz C."/>
            <person name="Barton G.R."/>
            <person name="Benjdia M."/>
            <person name="Bidzinski P."/>
            <person name="Bindschedler L.V."/>
            <person name="Both M."/>
            <person name="Brewer M.T."/>
            <person name="Cadle-Davidson L."/>
            <person name="Cadle-Davidson M.M."/>
            <person name="Collemare J."/>
            <person name="Cramer R."/>
            <person name="Frenkel O."/>
            <person name="Godfrey D."/>
            <person name="Harriman J."/>
            <person name="Hoede C."/>
            <person name="King B.C."/>
            <person name="Klages S."/>
            <person name="Kleemann J."/>
            <person name="Knoll D."/>
            <person name="Koti P.S."/>
            <person name="Kreplak J."/>
            <person name="Lopez-Ruiz F.J."/>
            <person name="Lu X."/>
            <person name="Maekawa T."/>
            <person name="Mahanil S."/>
            <person name="Micali C."/>
            <person name="Milgroom M.G."/>
            <person name="Montana G."/>
            <person name="Noir S."/>
            <person name="O'Connell R.J."/>
            <person name="Oberhaensli S."/>
            <person name="Parlange F."/>
            <person name="Pedersen C."/>
            <person name="Quesneville H."/>
            <person name="Reinhardt R."/>
            <person name="Rott M."/>
            <person name="Sacristan S."/>
            <person name="Schmidt S.M."/>
            <person name="Schoen M."/>
            <person name="Skamnioti P."/>
            <person name="Sommer H."/>
            <person name="Stephens A."/>
            <person name="Takahara H."/>
            <person name="Thordal-Christensen H."/>
            <person name="Vigouroux M."/>
            <person name="Wessling R."/>
            <person name="Wicker T."/>
            <person name="Panstruga R."/>
        </authorList>
    </citation>
    <scope>NUCLEOTIDE SEQUENCE [LARGE SCALE GENOMIC DNA]</scope>
    <source>
        <strain evidence="2">DH14</strain>
    </source>
</reference>
<dbReference type="InParanoid" id="N1JE05"/>
<dbReference type="AlphaFoldDB" id="N1JE05"/>
<evidence type="ECO:0000313" key="2">
    <source>
        <dbReference type="EMBL" id="CCU75993.1"/>
    </source>
</evidence>
<dbReference type="EMBL" id="CAUH01001973">
    <property type="protein sequence ID" value="CCU75993.1"/>
    <property type="molecule type" value="Genomic_DNA"/>
</dbReference>
<proteinExistence type="predicted"/>
<dbReference type="HOGENOM" id="CLU_166977_1_0_1"/>
<organism evidence="2 3">
    <name type="scientific">Blumeria graminis f. sp. hordei (strain DH14)</name>
    <name type="common">Barley powdery mildew</name>
    <name type="synonym">Oidium monilioides f. sp. hordei</name>
    <dbReference type="NCBI Taxonomy" id="546991"/>
    <lineage>
        <taxon>Eukaryota</taxon>
        <taxon>Fungi</taxon>
        <taxon>Dikarya</taxon>
        <taxon>Ascomycota</taxon>
        <taxon>Pezizomycotina</taxon>
        <taxon>Leotiomycetes</taxon>
        <taxon>Erysiphales</taxon>
        <taxon>Erysiphaceae</taxon>
        <taxon>Blumeria</taxon>
        <taxon>Blumeria hordei</taxon>
    </lineage>
</organism>
<comment type="caution">
    <text evidence="2">The sequence shown here is derived from an EMBL/GenBank/DDBJ whole genome shotgun (WGS) entry which is preliminary data.</text>
</comment>
<protein>
    <submittedName>
        <fullName evidence="2">Putative candidate secreted effector protein</fullName>
    </submittedName>
</protein>
<keyword evidence="3" id="KW-1185">Reference proteome</keyword>